<sequence length="144" mass="16153">MSQKDICVYGSLPIYNVKSGKNRKIVGYLPRGAILKYEGGGYVIFRKIKGYTSLTDRLCPVNSNGWVAAVSKTTKKIPSKPNGAGTIKISQNEIIRVLPSSLKNGWVRCAVENDGWFWSFYIKTSDYIRVDKMAYDNIAKFTTL</sequence>
<dbReference type="EMBL" id="CP002816">
    <property type="protein sequence ID" value="AEH93647.1"/>
    <property type="molecule type" value="Genomic_DNA"/>
</dbReference>
<protein>
    <submittedName>
        <fullName evidence="1">Gp26</fullName>
    </submittedName>
</protein>
<dbReference type="PATRIC" id="fig|1030009.3.peg.2632"/>
<dbReference type="HOGENOM" id="CLU_1794151_0_0_9"/>
<gene>
    <name evidence="1" type="ordered locus">LMM7_2642</name>
</gene>
<dbReference type="Proteomes" id="UP000000486">
    <property type="component" value="Chromosome"/>
</dbReference>
<name>A0A0E0UYV7_LISMM</name>
<dbReference type="AlphaFoldDB" id="A0A0E0UYV7"/>
<evidence type="ECO:0000313" key="2">
    <source>
        <dbReference type="Proteomes" id="UP000000486"/>
    </source>
</evidence>
<accession>A0A0E0UYV7</accession>
<dbReference type="RefSeq" id="WP_012582421.1">
    <property type="nucleotide sequence ID" value="NC_017537.1"/>
</dbReference>
<proteinExistence type="predicted"/>
<reference evidence="1 2" key="1">
    <citation type="journal article" date="2011" name="J. Bacteriol.">
        <title>Genome sequence of the nonpathogenic Listeria monocytogenes serovar 4a strain M7.</title>
        <authorList>
            <person name="Chen J."/>
            <person name="Xia Y."/>
            <person name="Cheng C."/>
            <person name="Fang C."/>
            <person name="Shan Y."/>
            <person name="Jin G."/>
            <person name="Fang W."/>
        </authorList>
    </citation>
    <scope>NUCLEOTIDE SEQUENCE [LARGE SCALE GENOMIC DNA]</scope>
    <source>
        <strain evidence="1 2">M7</strain>
    </source>
</reference>
<dbReference type="KEGG" id="lmq:LMM7_2642"/>
<evidence type="ECO:0000313" key="1">
    <source>
        <dbReference type="EMBL" id="AEH93647.1"/>
    </source>
</evidence>
<organism evidence="1 2">
    <name type="scientific">Listeria monocytogenes serotype 4a (strain M7)</name>
    <dbReference type="NCBI Taxonomy" id="1030009"/>
    <lineage>
        <taxon>Bacteria</taxon>
        <taxon>Bacillati</taxon>
        <taxon>Bacillota</taxon>
        <taxon>Bacilli</taxon>
        <taxon>Bacillales</taxon>
        <taxon>Listeriaceae</taxon>
        <taxon>Listeria</taxon>
    </lineage>
</organism>